<dbReference type="SUPFAM" id="SSF56935">
    <property type="entry name" value="Porins"/>
    <property type="match status" value="2"/>
</dbReference>
<protein>
    <submittedName>
        <fullName evidence="2">Putative porin</fullName>
    </submittedName>
</protein>
<dbReference type="InterPro" id="IPR031593">
    <property type="entry name" value="Porin_7"/>
</dbReference>
<evidence type="ECO:0000256" key="1">
    <source>
        <dbReference type="SAM" id="SignalP"/>
    </source>
</evidence>
<dbReference type="Pfam" id="PF16956">
    <property type="entry name" value="Porin_7"/>
    <property type="match status" value="1"/>
</dbReference>
<dbReference type="AlphaFoldDB" id="A0A4U1B4G1"/>
<evidence type="ECO:0000313" key="2">
    <source>
        <dbReference type="EMBL" id="TKB44355.1"/>
    </source>
</evidence>
<feature type="signal peptide" evidence="1">
    <location>
        <begin position="1"/>
        <end position="23"/>
    </location>
</feature>
<sequence>MRQLNPGVLLLAGMSALVAVVHADDSISQQVDGFQHQVDYRYGLNDSDSQDHALSYRYYLDEVQFTGPIALTNELAQTSYIQAGFIRQEPDSFSWTYPKTDTYTVSGEWIFEQNWFIGGQYNHYDLENRDVGGYQLSAGYYLTETTRFFVSYDYADDDGYQQSFFYRDQPEESASFGQWLMYYPSPIYAANLPTSNRVPGSIQVGLFQENEAPKGSLESTIFTLGGSHYLPFAENQGLYLSGYYKKYDIEAKGNALLQHYVDFSADEILLQADWFITERWNIGAKYNRIDFDVIDESEYSANTTYTYEFSNGLYIGAGYQYFIEASANLFNLRLGWRF</sequence>
<accession>A0A4U1B4G1</accession>
<gene>
    <name evidence="2" type="ORF">E8M12_11935</name>
</gene>
<comment type="caution">
    <text evidence="2">The sequence shown here is derived from an EMBL/GenBank/DDBJ whole genome shotgun (WGS) entry which is preliminary data.</text>
</comment>
<dbReference type="RefSeq" id="WP_136736372.1">
    <property type="nucleotide sequence ID" value="NZ_SWDB01000029.1"/>
</dbReference>
<reference evidence="2 3" key="1">
    <citation type="submission" date="2019-04" db="EMBL/GenBank/DDBJ databases">
        <title>Thalassotalea guangxiensis sp. nov., isolated from sediment of the coastal wetland.</title>
        <authorList>
            <person name="Zheng S."/>
            <person name="Zhang D."/>
        </authorList>
    </citation>
    <scope>NUCLEOTIDE SEQUENCE [LARGE SCALE GENOMIC DNA]</scope>
    <source>
        <strain evidence="2 3">ZS-4</strain>
    </source>
</reference>
<evidence type="ECO:0000313" key="3">
    <source>
        <dbReference type="Proteomes" id="UP000307999"/>
    </source>
</evidence>
<dbReference type="EMBL" id="SWDB01000029">
    <property type="protein sequence ID" value="TKB44355.1"/>
    <property type="molecule type" value="Genomic_DNA"/>
</dbReference>
<organism evidence="2 3">
    <name type="scientific">Thalassotalea mangrovi</name>
    <dbReference type="NCBI Taxonomy" id="2572245"/>
    <lineage>
        <taxon>Bacteria</taxon>
        <taxon>Pseudomonadati</taxon>
        <taxon>Pseudomonadota</taxon>
        <taxon>Gammaproteobacteria</taxon>
        <taxon>Alteromonadales</taxon>
        <taxon>Colwelliaceae</taxon>
        <taxon>Thalassotalea</taxon>
    </lineage>
</organism>
<keyword evidence="1" id="KW-0732">Signal</keyword>
<dbReference type="Proteomes" id="UP000307999">
    <property type="component" value="Unassembled WGS sequence"/>
</dbReference>
<proteinExistence type="predicted"/>
<dbReference type="OrthoDB" id="6271903at2"/>
<keyword evidence="3" id="KW-1185">Reference proteome</keyword>
<name>A0A4U1B4G1_9GAMM</name>
<feature type="chain" id="PRO_5020827465" evidence="1">
    <location>
        <begin position="24"/>
        <end position="338"/>
    </location>
</feature>